<dbReference type="Pfam" id="PF12686">
    <property type="entry name" value="DUF3800"/>
    <property type="match status" value="1"/>
</dbReference>
<gene>
    <name evidence="1" type="ORF">AKK44_01580</name>
</gene>
<dbReference type="Proteomes" id="UP000049578">
    <property type="component" value="Unassembled WGS sequence"/>
</dbReference>
<name>A0A0P6S307_9STRE</name>
<dbReference type="InterPro" id="IPR024524">
    <property type="entry name" value="DUF3800"/>
</dbReference>
<evidence type="ECO:0000313" key="1">
    <source>
        <dbReference type="EMBL" id="KPJ22970.1"/>
    </source>
</evidence>
<organism evidence="1 2">
    <name type="scientific">Streptococcus phocae</name>
    <dbReference type="NCBI Taxonomy" id="119224"/>
    <lineage>
        <taxon>Bacteria</taxon>
        <taxon>Bacillati</taxon>
        <taxon>Bacillota</taxon>
        <taxon>Bacilli</taxon>
        <taxon>Lactobacillales</taxon>
        <taxon>Streptococcaceae</taxon>
        <taxon>Streptococcus</taxon>
    </lineage>
</organism>
<dbReference type="PATRIC" id="fig|119224.3.peg.1485"/>
<dbReference type="RefSeq" id="WP_054278219.1">
    <property type="nucleotide sequence ID" value="NZ_LHQM01000006.1"/>
</dbReference>
<accession>A0A0P6S307</accession>
<proteinExistence type="predicted"/>
<reference evidence="1 2" key="1">
    <citation type="submission" date="2015-08" db="EMBL/GenBank/DDBJ databases">
        <title>Genome sequence of Streptococcus phocae subsp. phocae ATCC 51973T isolated from liver specimen obtained from seal.</title>
        <authorList>
            <person name="Avendano-Herrera R."/>
        </authorList>
    </citation>
    <scope>NUCLEOTIDE SEQUENCE [LARGE SCALE GENOMIC DNA]</scope>
    <source>
        <strain evidence="1 2">ATCC 51973</strain>
    </source>
</reference>
<comment type="caution">
    <text evidence="1">The sequence shown here is derived from an EMBL/GenBank/DDBJ whole genome shotgun (WGS) entry which is preliminary data.</text>
</comment>
<dbReference type="AlphaFoldDB" id="A0A0P6S307"/>
<protein>
    <recommendedName>
        <fullName evidence="3">DUF3800 domain-containing protein</fullName>
    </recommendedName>
</protein>
<evidence type="ECO:0000313" key="2">
    <source>
        <dbReference type="Proteomes" id="UP000049578"/>
    </source>
</evidence>
<dbReference type="EMBL" id="LHQM01000006">
    <property type="protein sequence ID" value="KPJ22970.1"/>
    <property type="molecule type" value="Genomic_DNA"/>
</dbReference>
<keyword evidence="2" id="KW-1185">Reference proteome</keyword>
<sequence length="236" mass="28134">MEDKWLFLDDSGQLSNSGTHNYFLYGGIFIENEKAYNLFMNIVKQQCQFFGINGEIKGSDIKIKHRKKLLQAFSEVPGIHQVFLVEDVRQLERVDFENKKKIRFHKNYLLKRIVEKLHKEKLINAKTILHINIDLEMLSEERYRNNLEKHLNDYWKNKSSYLKGIEYSQFIPKIGSQFVVKFLDSRHHRFIQVADLLVNTKYRRYKNTTKCCSEFLNPEICIKVPDFFTSGKEKID</sequence>
<dbReference type="STRING" id="119224.AKK44_01580"/>
<evidence type="ECO:0008006" key="3">
    <source>
        <dbReference type="Google" id="ProtNLM"/>
    </source>
</evidence>